<dbReference type="SUPFAM" id="SSF54862">
    <property type="entry name" value="4Fe-4S ferredoxins"/>
    <property type="match status" value="1"/>
</dbReference>
<organism evidence="9 10">
    <name type="scientific">Spinactinospora alkalitolerans</name>
    <dbReference type="NCBI Taxonomy" id="687207"/>
    <lineage>
        <taxon>Bacteria</taxon>
        <taxon>Bacillati</taxon>
        <taxon>Actinomycetota</taxon>
        <taxon>Actinomycetes</taxon>
        <taxon>Streptosporangiales</taxon>
        <taxon>Nocardiopsidaceae</taxon>
        <taxon>Spinactinospora</taxon>
    </lineage>
</organism>
<dbReference type="Pfam" id="PF02754">
    <property type="entry name" value="CCG"/>
    <property type="match status" value="2"/>
</dbReference>
<comment type="catalytic activity">
    <reaction evidence="6">
        <text>glycolate + A = glyoxylate + AH2</text>
        <dbReference type="Rhea" id="RHEA:21264"/>
        <dbReference type="ChEBI" id="CHEBI:13193"/>
        <dbReference type="ChEBI" id="CHEBI:17499"/>
        <dbReference type="ChEBI" id="CHEBI:29805"/>
        <dbReference type="ChEBI" id="CHEBI:36655"/>
        <dbReference type="EC" id="1.1.99.14"/>
    </reaction>
</comment>
<evidence type="ECO:0000259" key="8">
    <source>
        <dbReference type="PROSITE" id="PS51379"/>
    </source>
</evidence>
<keyword evidence="10" id="KW-1185">Reference proteome</keyword>
<reference evidence="9 10" key="1">
    <citation type="submission" date="2020-07" db="EMBL/GenBank/DDBJ databases">
        <title>Sequencing the genomes of 1000 actinobacteria strains.</title>
        <authorList>
            <person name="Klenk H.-P."/>
        </authorList>
    </citation>
    <scope>NUCLEOTIDE SEQUENCE [LARGE SCALE GENOMIC DNA]</scope>
    <source>
        <strain evidence="9 10">CXB654</strain>
    </source>
</reference>
<dbReference type="InterPro" id="IPR017900">
    <property type="entry name" value="4Fe4S_Fe_S_CS"/>
</dbReference>
<dbReference type="PROSITE" id="PS51379">
    <property type="entry name" value="4FE4S_FER_2"/>
    <property type="match status" value="2"/>
</dbReference>
<keyword evidence="5 6" id="KW-0411">Iron-sulfur</keyword>
<evidence type="ECO:0000313" key="10">
    <source>
        <dbReference type="Proteomes" id="UP000589036"/>
    </source>
</evidence>
<dbReference type="PANTHER" id="PTHR32479:SF17">
    <property type="entry name" value="GLYCOLATE OXIDASE IRON-SULFUR SUBUNIT"/>
    <property type="match status" value="1"/>
</dbReference>
<keyword evidence="4 6" id="KW-0408">Iron</keyword>
<dbReference type="EC" id="1.1.99.14" evidence="6"/>
<feature type="compositionally biased region" description="Pro residues" evidence="7">
    <location>
        <begin position="1"/>
        <end position="10"/>
    </location>
</feature>
<accession>A0A852TZ66</accession>
<comment type="function">
    <text evidence="6">Component of a complex that catalyzes the oxidation of glycolate to glyoxylate.</text>
</comment>
<protein>
    <recommendedName>
        <fullName evidence="6">Glycolate oxidase iron-sulfur subunit</fullName>
        <ecNumber evidence="6">1.1.99.14</ecNumber>
    </recommendedName>
</protein>
<comment type="catalytic activity">
    <reaction evidence="6">
        <text>(R)-lactate + A = pyruvate + AH2</text>
        <dbReference type="Rhea" id="RHEA:15089"/>
        <dbReference type="ChEBI" id="CHEBI:13193"/>
        <dbReference type="ChEBI" id="CHEBI:15361"/>
        <dbReference type="ChEBI" id="CHEBI:16004"/>
        <dbReference type="ChEBI" id="CHEBI:17499"/>
    </reaction>
</comment>
<proteinExistence type="predicted"/>
<keyword evidence="1 6" id="KW-0004">4Fe-4S</keyword>
<evidence type="ECO:0000256" key="3">
    <source>
        <dbReference type="ARBA" id="ARBA00022737"/>
    </source>
</evidence>
<evidence type="ECO:0000313" key="9">
    <source>
        <dbReference type="EMBL" id="NYE49101.1"/>
    </source>
</evidence>
<keyword evidence="2 6" id="KW-0479">Metal-binding</keyword>
<dbReference type="Gene3D" id="1.10.1060.10">
    <property type="entry name" value="Alpha-helical ferredoxin"/>
    <property type="match status" value="1"/>
</dbReference>
<dbReference type="InterPro" id="IPR004017">
    <property type="entry name" value="Cys_rich_dom"/>
</dbReference>
<evidence type="ECO:0000256" key="7">
    <source>
        <dbReference type="SAM" id="MobiDB-lite"/>
    </source>
</evidence>
<dbReference type="InterPro" id="IPR017896">
    <property type="entry name" value="4Fe4S_Fe-S-bd"/>
</dbReference>
<dbReference type="PIRSF" id="PIRSF000139">
    <property type="entry name" value="Glc_ox_4Fe-4S"/>
    <property type="match status" value="1"/>
</dbReference>
<evidence type="ECO:0000256" key="1">
    <source>
        <dbReference type="ARBA" id="ARBA00022485"/>
    </source>
</evidence>
<name>A0A852TZ66_9ACTN</name>
<keyword evidence="6" id="KW-0249">Electron transport</keyword>
<dbReference type="GO" id="GO:0046872">
    <property type="term" value="F:metal ion binding"/>
    <property type="evidence" value="ECO:0007669"/>
    <property type="project" value="UniProtKB-UniRule"/>
</dbReference>
<comment type="cofactor">
    <cofactor evidence="6">
        <name>[4Fe-4S] cluster</name>
        <dbReference type="ChEBI" id="CHEBI:49883"/>
    </cofactor>
    <text evidence="6">Binds 2 [4Fe-4S] clusters.</text>
</comment>
<feature type="domain" description="4Fe-4S ferredoxin-type" evidence="8">
    <location>
        <begin position="73"/>
        <end position="104"/>
    </location>
</feature>
<feature type="domain" description="4Fe-4S ferredoxin-type" evidence="8">
    <location>
        <begin position="23"/>
        <end position="53"/>
    </location>
</feature>
<sequence>MTDISPPPPSDGTGGTDGTEPQARSFGDLLDDCVHCGFCLPSCPTYVLWGEEMDSPRGRIHLMAQAHEDVLTDSAVQHFDQCLGCLACVSACPSGVRYDSLIETTRAKVEREHERGVGERLLRAAVFALFPHRGRLELLRGPLRAYQASGASALVRRSGVLDRLSPTLATMERVAPPIRRTPALPELVPAVGRRRAVVGMLTGCVQGAFFPHVNTATARVLASEGADVVVPPSQGCCGALSAHSGRAEEAARFARATIEAFERAGVEAIVVNSAGCGSTMKHYGQVLAEVSAGREWERRAEALGAKVVDLTEFLTELGPVAERRPLPLRAAYHDACHLSHGQGVTRQPRELLRDIPGLEVADLPNADICCGSAGVYNLFQPEAARELGERKSADVRSTDAELLVAGNPGCSLQIASAMERGGRTIAVAHTAQVLDASIRGLPPSALLGG</sequence>
<dbReference type="GO" id="GO:0019154">
    <property type="term" value="F:glycolate dehydrogenase activity"/>
    <property type="evidence" value="ECO:0007669"/>
    <property type="project" value="UniProtKB-EC"/>
</dbReference>
<feature type="region of interest" description="Disordered" evidence="7">
    <location>
        <begin position="1"/>
        <end position="22"/>
    </location>
</feature>
<dbReference type="PROSITE" id="PS00198">
    <property type="entry name" value="4FE4S_FER_1"/>
    <property type="match status" value="2"/>
</dbReference>
<keyword evidence="6" id="KW-0813">Transport</keyword>
<keyword evidence="3" id="KW-0677">Repeat</keyword>
<evidence type="ECO:0000256" key="6">
    <source>
        <dbReference type="PIRNR" id="PIRNR000139"/>
    </source>
</evidence>
<dbReference type="InterPro" id="IPR009051">
    <property type="entry name" value="Helical_ferredxn"/>
</dbReference>
<dbReference type="GO" id="GO:0051539">
    <property type="term" value="F:4 iron, 4 sulfur cluster binding"/>
    <property type="evidence" value="ECO:0007669"/>
    <property type="project" value="UniProtKB-UniRule"/>
</dbReference>
<evidence type="ECO:0000256" key="2">
    <source>
        <dbReference type="ARBA" id="ARBA00022723"/>
    </source>
</evidence>
<dbReference type="PANTHER" id="PTHR32479">
    <property type="entry name" value="GLYCOLATE OXIDASE IRON-SULFUR SUBUNIT"/>
    <property type="match status" value="1"/>
</dbReference>
<dbReference type="EMBL" id="JACCCC010000001">
    <property type="protein sequence ID" value="NYE49101.1"/>
    <property type="molecule type" value="Genomic_DNA"/>
</dbReference>
<dbReference type="AlphaFoldDB" id="A0A852TZ66"/>
<dbReference type="Proteomes" id="UP000589036">
    <property type="component" value="Unassembled WGS sequence"/>
</dbReference>
<gene>
    <name evidence="9" type="ORF">HDA32_004221</name>
</gene>
<evidence type="ECO:0000256" key="5">
    <source>
        <dbReference type="ARBA" id="ARBA00023014"/>
    </source>
</evidence>
<dbReference type="InterPro" id="IPR012257">
    <property type="entry name" value="Glc_ox_4Fe-4S"/>
</dbReference>
<comment type="caution">
    <text evidence="9">The sequence shown here is derived from an EMBL/GenBank/DDBJ whole genome shotgun (WGS) entry which is preliminary data.</text>
</comment>
<evidence type="ECO:0000256" key="4">
    <source>
        <dbReference type="ARBA" id="ARBA00023004"/>
    </source>
</evidence>
<dbReference type="Pfam" id="PF13183">
    <property type="entry name" value="Fer4_8"/>
    <property type="match status" value="1"/>
</dbReference>